<comment type="caution">
    <text evidence="2">The sequence shown here is derived from an EMBL/GenBank/DDBJ whole genome shotgun (WGS) entry which is preliminary data.</text>
</comment>
<sequence length="187" mass="21437">MDTREVSVCSTLHTAYSGEMIIRGRRTKEGGYERSRIARPTPIGEYNKYMGGVDMSDQLLGYYSVHHKSMKWYKTLFHHFVDIASTNSYILHKDMCAVRQHTPMKHQDFQELLSAQLMGVPLDFSPGDRQYNHTPVAIAPTDDQSKKGTAGRRKCAVCRKNTPFWCKACHVPLCVIVDRNCHDIYHV</sequence>
<evidence type="ECO:0000259" key="1">
    <source>
        <dbReference type="Pfam" id="PF13843"/>
    </source>
</evidence>
<evidence type="ECO:0000313" key="3">
    <source>
        <dbReference type="Proteomes" id="UP001335648"/>
    </source>
</evidence>
<organism evidence="2 3">
    <name type="scientific">Champsocephalus esox</name>
    <name type="common">pike icefish</name>
    <dbReference type="NCBI Taxonomy" id="159716"/>
    <lineage>
        <taxon>Eukaryota</taxon>
        <taxon>Metazoa</taxon>
        <taxon>Chordata</taxon>
        <taxon>Craniata</taxon>
        <taxon>Vertebrata</taxon>
        <taxon>Euteleostomi</taxon>
        <taxon>Actinopterygii</taxon>
        <taxon>Neopterygii</taxon>
        <taxon>Teleostei</taxon>
        <taxon>Neoteleostei</taxon>
        <taxon>Acanthomorphata</taxon>
        <taxon>Eupercaria</taxon>
        <taxon>Perciformes</taxon>
        <taxon>Notothenioidei</taxon>
        <taxon>Channichthyidae</taxon>
        <taxon>Champsocephalus</taxon>
    </lineage>
</organism>
<dbReference type="EMBL" id="JAULUE010002046">
    <property type="protein sequence ID" value="KAK5916020.1"/>
    <property type="molecule type" value="Genomic_DNA"/>
</dbReference>
<feature type="domain" description="PiggyBac transposable element-derived protein" evidence="1">
    <location>
        <begin position="3"/>
        <end position="89"/>
    </location>
</feature>
<gene>
    <name evidence="2" type="ORF">CesoFtcFv8_001560</name>
</gene>
<keyword evidence="3" id="KW-1185">Reference proteome</keyword>
<evidence type="ECO:0000313" key="2">
    <source>
        <dbReference type="EMBL" id="KAK5916020.1"/>
    </source>
</evidence>
<protein>
    <recommendedName>
        <fullName evidence="1">PiggyBac transposable element-derived protein domain-containing protein</fullName>
    </recommendedName>
</protein>
<name>A0AAN8D922_9TELE</name>
<dbReference type="PANTHER" id="PTHR46599">
    <property type="entry name" value="PIGGYBAC TRANSPOSABLE ELEMENT-DERIVED PROTEIN 4"/>
    <property type="match status" value="1"/>
</dbReference>
<dbReference type="AlphaFoldDB" id="A0AAN8D922"/>
<dbReference type="Proteomes" id="UP001335648">
    <property type="component" value="Unassembled WGS sequence"/>
</dbReference>
<dbReference type="Pfam" id="PF13843">
    <property type="entry name" value="DDE_Tnp_1_7"/>
    <property type="match status" value="1"/>
</dbReference>
<dbReference type="InterPro" id="IPR029526">
    <property type="entry name" value="PGBD"/>
</dbReference>
<proteinExistence type="predicted"/>
<dbReference type="PANTHER" id="PTHR46599:SF3">
    <property type="entry name" value="PIGGYBAC TRANSPOSABLE ELEMENT-DERIVED PROTEIN 4"/>
    <property type="match status" value="1"/>
</dbReference>
<reference evidence="2 3" key="1">
    <citation type="journal article" date="2023" name="Mol. Biol. Evol.">
        <title>Genomics of Secondarily Temperate Adaptation in the Only Non-Antarctic Icefish.</title>
        <authorList>
            <person name="Rivera-Colon A.G."/>
            <person name="Rayamajhi N."/>
            <person name="Minhas B.F."/>
            <person name="Madrigal G."/>
            <person name="Bilyk K.T."/>
            <person name="Yoon V."/>
            <person name="Hune M."/>
            <person name="Gregory S."/>
            <person name="Cheng C.H.C."/>
            <person name="Catchen J.M."/>
        </authorList>
    </citation>
    <scope>NUCLEOTIDE SEQUENCE [LARGE SCALE GENOMIC DNA]</scope>
    <source>
        <strain evidence="2">JC2023a</strain>
    </source>
</reference>
<accession>A0AAN8D922</accession>